<feature type="domain" description="ABC transporter" evidence="4">
    <location>
        <begin position="5"/>
        <end position="232"/>
    </location>
</feature>
<dbReference type="KEGG" id="iag:Igag_0965"/>
<feature type="domain" description="ABC transporter" evidence="4">
    <location>
        <begin position="227"/>
        <end position="410"/>
    </location>
</feature>
<sequence length="415" mass="47339">MGRAIIVRDMYIENIYGDKILDPITFEVGEGDIALIYGDCGSGKSLLLKSIAGIIHALYPGLKIYGDIYVYGYRPIEALEKGYTIYIPQDISLTMITTSLLEELEFYGIDIDDDILRMLSAVDIASRPINTLSAGERYRVMLALALHLGKKIVLIDEPSAYIDSISMPKIVSELRRYAKENNVTIIFTDHRKELFGEYIDLYIGLGDKTFCIAVEPHEDYDDSDIVVRLSNISFSYRDREIVRDLSIDIWRGDIVAIVGSNGSGKTTLIKLMLGLLKPRRGRVEKHYRDAFYIPQLTSYWMIGRDLISILREFGINEKILIYTGLWEKHSFTPYSLSLGEVRRFGIYMAIYSDRDIVFIDEALLGLDTKSIECIKSLFEWTRKKKTKAIVFSTHDKNLAYSFNPTKVIDLDKNSS</sequence>
<dbReference type="GO" id="GO:0016887">
    <property type="term" value="F:ATP hydrolysis activity"/>
    <property type="evidence" value="ECO:0007669"/>
    <property type="project" value="InterPro"/>
</dbReference>
<proteinExistence type="predicted"/>
<evidence type="ECO:0000256" key="2">
    <source>
        <dbReference type="ARBA" id="ARBA00022741"/>
    </source>
</evidence>
<evidence type="ECO:0000256" key="3">
    <source>
        <dbReference type="ARBA" id="ARBA00022840"/>
    </source>
</evidence>
<dbReference type="InterPro" id="IPR050153">
    <property type="entry name" value="Metal_Ion_Import_ABC"/>
</dbReference>
<reference evidence="5 6" key="1">
    <citation type="journal article" date="2010" name="Stand. Genomic Sci.">
        <title>Complete genome sequence of Ignisphaera aggregans type strain (AQ1.S1).</title>
        <authorList>
            <person name="Goker M."/>
            <person name="Held B."/>
            <person name="Lapidus A."/>
            <person name="Nolan M."/>
            <person name="Spring S."/>
            <person name="Yasawong M."/>
            <person name="Lucas S."/>
            <person name="Glavina Del Rio T."/>
            <person name="Tice H."/>
            <person name="Cheng J.F."/>
            <person name="Goodwin L."/>
            <person name="Tapia R."/>
            <person name="Pitluck S."/>
            <person name="Liolios K."/>
            <person name="Ivanova N."/>
            <person name="Mavromatis K."/>
            <person name="Mikhailova N."/>
            <person name="Pati A."/>
            <person name="Chen A."/>
            <person name="Palaniappan K."/>
            <person name="Brambilla E."/>
            <person name="Land M."/>
            <person name="Hauser L."/>
            <person name="Chang Y.J."/>
            <person name="Jeffries C.D."/>
            <person name="Brettin T."/>
            <person name="Detter J.C."/>
            <person name="Han C."/>
            <person name="Rohde M."/>
            <person name="Sikorski J."/>
            <person name="Woyke T."/>
            <person name="Bristow J."/>
            <person name="Eisen J.A."/>
            <person name="Markowitz V."/>
            <person name="Hugenholtz P."/>
            <person name="Kyrpides N.C."/>
            <person name="Klenk H.P."/>
        </authorList>
    </citation>
    <scope>NUCLEOTIDE SEQUENCE [LARGE SCALE GENOMIC DNA]</scope>
    <source>
        <strain evidence="6">DSM 17230 / JCM 13409 / AQ1.S1</strain>
    </source>
</reference>
<keyword evidence="2" id="KW-0547">Nucleotide-binding</keyword>
<accession>E0SNI4</accession>
<dbReference type="InterPro" id="IPR003439">
    <property type="entry name" value="ABC_transporter-like_ATP-bd"/>
</dbReference>
<keyword evidence="6" id="KW-1185">Reference proteome</keyword>
<dbReference type="BioCyc" id="IAGG583356:GHAH-948-MONOMER"/>
<dbReference type="SMART" id="SM00382">
    <property type="entry name" value="AAA"/>
    <property type="match status" value="2"/>
</dbReference>
<organism evidence="5 6">
    <name type="scientific">Ignisphaera aggregans (strain DSM 17230 / JCM 13409 / AQ1.S1)</name>
    <dbReference type="NCBI Taxonomy" id="583356"/>
    <lineage>
        <taxon>Archaea</taxon>
        <taxon>Thermoproteota</taxon>
        <taxon>Thermoprotei</taxon>
        <taxon>Desulfurococcales</taxon>
        <taxon>Desulfurococcaceae</taxon>
        <taxon>Ignisphaera</taxon>
    </lineage>
</organism>
<evidence type="ECO:0000313" key="5">
    <source>
        <dbReference type="EMBL" id="ADM27780.1"/>
    </source>
</evidence>
<dbReference type="Gene3D" id="3.40.50.300">
    <property type="entry name" value="P-loop containing nucleotide triphosphate hydrolases"/>
    <property type="match status" value="2"/>
</dbReference>
<dbReference type="AlphaFoldDB" id="E0SNI4"/>
<dbReference type="InterPro" id="IPR027417">
    <property type="entry name" value="P-loop_NTPase"/>
</dbReference>
<evidence type="ECO:0000259" key="4">
    <source>
        <dbReference type="PROSITE" id="PS50893"/>
    </source>
</evidence>
<dbReference type="Proteomes" id="UP000001304">
    <property type="component" value="Chromosome"/>
</dbReference>
<protein>
    <submittedName>
        <fullName evidence="5">ABC transporter related</fullName>
    </submittedName>
</protein>
<name>E0SNI4_IGNAA</name>
<keyword evidence="1" id="KW-0813">Transport</keyword>
<dbReference type="GO" id="GO:0005524">
    <property type="term" value="F:ATP binding"/>
    <property type="evidence" value="ECO:0007669"/>
    <property type="project" value="UniProtKB-KW"/>
</dbReference>
<dbReference type="PANTHER" id="PTHR42734">
    <property type="entry name" value="METAL TRANSPORT SYSTEM ATP-BINDING PROTEIN TM_0124-RELATED"/>
    <property type="match status" value="1"/>
</dbReference>
<evidence type="ECO:0000313" key="6">
    <source>
        <dbReference type="Proteomes" id="UP000001304"/>
    </source>
</evidence>
<dbReference type="SUPFAM" id="SSF52540">
    <property type="entry name" value="P-loop containing nucleoside triphosphate hydrolases"/>
    <property type="match status" value="2"/>
</dbReference>
<dbReference type="InterPro" id="IPR003593">
    <property type="entry name" value="AAA+_ATPase"/>
</dbReference>
<dbReference type="PROSITE" id="PS50893">
    <property type="entry name" value="ABC_TRANSPORTER_2"/>
    <property type="match status" value="2"/>
</dbReference>
<gene>
    <name evidence="5" type="ordered locus">Igag_0965</name>
</gene>
<dbReference type="EMBL" id="CP002098">
    <property type="protein sequence ID" value="ADM27780.1"/>
    <property type="molecule type" value="Genomic_DNA"/>
</dbReference>
<evidence type="ECO:0000256" key="1">
    <source>
        <dbReference type="ARBA" id="ARBA00022448"/>
    </source>
</evidence>
<dbReference type="STRING" id="583356.Igag_0965"/>
<keyword evidence="3" id="KW-0067">ATP-binding</keyword>
<dbReference type="Pfam" id="PF00005">
    <property type="entry name" value="ABC_tran"/>
    <property type="match status" value="2"/>
</dbReference>
<dbReference type="HOGENOM" id="CLU_661584_0_0_2"/>